<proteinExistence type="predicted"/>
<name>A0A1C3X1A5_9BRAD</name>
<sequence length="159" mass="17662">MIEKKLDRAITDFIWNVVEIHSQLEDIHTCWAGLLGITEPQWLILMAITELDDGRGVAGIDIANKLRVHPAFVTNQTKSLEKGGFLSRRPAPDDARFVLMSLTEKATTEIEKLSKRKLALNSTIFNELDEKTLAELNAALATIGRNARLAARLLAIDVS</sequence>
<feature type="domain" description="HTH marR-type" evidence="1">
    <location>
        <begin position="1"/>
        <end position="145"/>
    </location>
</feature>
<evidence type="ECO:0000259" key="1">
    <source>
        <dbReference type="PROSITE" id="PS50995"/>
    </source>
</evidence>
<dbReference type="PANTHER" id="PTHR33164:SF101">
    <property type="entry name" value="TRANSCRIPTIONAL REPRESSOR MPRA"/>
    <property type="match status" value="1"/>
</dbReference>
<dbReference type="InterPro" id="IPR036390">
    <property type="entry name" value="WH_DNA-bd_sf"/>
</dbReference>
<dbReference type="InterPro" id="IPR000835">
    <property type="entry name" value="HTH_MarR-typ"/>
</dbReference>
<dbReference type="InterPro" id="IPR036388">
    <property type="entry name" value="WH-like_DNA-bd_sf"/>
</dbReference>
<dbReference type="PROSITE" id="PS50995">
    <property type="entry name" value="HTH_MARR_2"/>
    <property type="match status" value="1"/>
</dbReference>
<protein>
    <submittedName>
        <fullName evidence="2">DNA-binding transcriptional regulator, MarR family</fullName>
    </submittedName>
</protein>
<reference evidence="3" key="1">
    <citation type="submission" date="2016-08" db="EMBL/GenBank/DDBJ databases">
        <authorList>
            <person name="Varghese N."/>
            <person name="Submissions Spin"/>
        </authorList>
    </citation>
    <scope>NUCLEOTIDE SEQUENCE [LARGE SCALE GENOMIC DNA]</scope>
    <source>
        <strain evidence="3">ERR11</strain>
    </source>
</reference>
<dbReference type="GO" id="GO:0003700">
    <property type="term" value="F:DNA-binding transcription factor activity"/>
    <property type="evidence" value="ECO:0007669"/>
    <property type="project" value="InterPro"/>
</dbReference>
<gene>
    <name evidence="2" type="ORF">GA0061098_1011151</name>
</gene>
<organism evidence="2 3">
    <name type="scientific">Bradyrhizobium shewense</name>
    <dbReference type="NCBI Taxonomy" id="1761772"/>
    <lineage>
        <taxon>Bacteria</taxon>
        <taxon>Pseudomonadati</taxon>
        <taxon>Pseudomonadota</taxon>
        <taxon>Alphaproteobacteria</taxon>
        <taxon>Hyphomicrobiales</taxon>
        <taxon>Nitrobacteraceae</taxon>
        <taxon>Bradyrhizobium</taxon>
    </lineage>
</organism>
<dbReference type="Pfam" id="PF01047">
    <property type="entry name" value="MarR"/>
    <property type="match status" value="1"/>
</dbReference>
<dbReference type="GO" id="GO:0003677">
    <property type="term" value="F:DNA binding"/>
    <property type="evidence" value="ECO:0007669"/>
    <property type="project" value="UniProtKB-KW"/>
</dbReference>
<dbReference type="SUPFAM" id="SSF46785">
    <property type="entry name" value="Winged helix' DNA-binding domain"/>
    <property type="match status" value="1"/>
</dbReference>
<dbReference type="RefSeq" id="WP_091960789.1">
    <property type="nucleotide sequence ID" value="NZ_FMAI01000011.1"/>
</dbReference>
<keyword evidence="2" id="KW-0238">DNA-binding</keyword>
<dbReference type="Gene3D" id="1.10.10.10">
    <property type="entry name" value="Winged helix-like DNA-binding domain superfamily/Winged helix DNA-binding domain"/>
    <property type="match status" value="1"/>
</dbReference>
<evidence type="ECO:0000313" key="2">
    <source>
        <dbReference type="EMBL" id="SCB46047.1"/>
    </source>
</evidence>
<dbReference type="AlphaFoldDB" id="A0A1C3X1A5"/>
<keyword evidence="3" id="KW-1185">Reference proteome</keyword>
<accession>A0A1C3X1A5</accession>
<dbReference type="SMART" id="SM00347">
    <property type="entry name" value="HTH_MARR"/>
    <property type="match status" value="1"/>
</dbReference>
<dbReference type="GO" id="GO:0006950">
    <property type="term" value="P:response to stress"/>
    <property type="evidence" value="ECO:0007669"/>
    <property type="project" value="TreeGrafter"/>
</dbReference>
<dbReference type="PANTHER" id="PTHR33164">
    <property type="entry name" value="TRANSCRIPTIONAL REGULATOR, MARR FAMILY"/>
    <property type="match status" value="1"/>
</dbReference>
<dbReference type="InterPro" id="IPR039422">
    <property type="entry name" value="MarR/SlyA-like"/>
</dbReference>
<evidence type="ECO:0000313" key="3">
    <source>
        <dbReference type="Proteomes" id="UP000199184"/>
    </source>
</evidence>
<dbReference type="EMBL" id="FMAI01000011">
    <property type="protein sequence ID" value="SCB46047.1"/>
    <property type="molecule type" value="Genomic_DNA"/>
</dbReference>
<dbReference type="Proteomes" id="UP000199184">
    <property type="component" value="Unassembled WGS sequence"/>
</dbReference>